<feature type="region of interest" description="Disordered" evidence="1">
    <location>
        <begin position="63"/>
        <end position="84"/>
    </location>
</feature>
<sequence length="169" mass="17663">MAQRAEAGERLTTLQMPTPWPAAPHSGHTGTGDLLWDFSPGRTQGLQTCGWHMPWGHPAFRTVGPGQSVHPRQGHNTAAEGGATASSRPCLVTCATLATTHSLSPGGLGTSGTTAGITVRSEMPTPAPSPPAATAIPPMVPHPALPTSLSLQPRYPLPGRCWPQEIAFW</sequence>
<proteinExistence type="evidence at transcript level"/>
<evidence type="ECO:0000313" key="2">
    <source>
        <dbReference type="EMBL" id="BAB16734.1"/>
    </source>
</evidence>
<feature type="region of interest" description="Disordered" evidence="1">
    <location>
        <begin position="1"/>
        <end position="28"/>
    </location>
</feature>
<name>Q9GM38_MACFA</name>
<accession>Q9GM38</accession>
<dbReference type="EMBL" id="AB049848">
    <property type="protein sequence ID" value="BAB16734.1"/>
    <property type="molecule type" value="mRNA"/>
</dbReference>
<protein>
    <submittedName>
        <fullName evidence="2">Uncharacterized protein</fullName>
    </submittedName>
</protein>
<reference evidence="2" key="1">
    <citation type="journal article" date="2001" name="Gene">
        <title>Assignment of 118 novel cDNAs of cynomolgus monkey brain to human chromosomes.</title>
        <authorList>
            <person name="Osada N."/>
            <person name="Hida M."/>
            <person name="Kususda J."/>
            <person name="Tanuma R."/>
            <person name="Iseki K."/>
            <person name="Hirata M."/>
            <person name="Suto Y."/>
            <person name="Hirai M."/>
            <person name="Terao K."/>
            <person name="Suzuki Y."/>
            <person name="Sugano S."/>
            <person name="Hashimoto K."/>
        </authorList>
    </citation>
    <scope>NUCLEOTIDE SEQUENCE</scope>
    <source>
        <tissue evidence="2">Brain parietal lobe</tissue>
    </source>
</reference>
<evidence type="ECO:0000256" key="1">
    <source>
        <dbReference type="SAM" id="MobiDB-lite"/>
    </source>
</evidence>
<dbReference type="AlphaFoldDB" id="Q9GM38"/>
<organism evidence="2">
    <name type="scientific">Macaca fascicularis</name>
    <name type="common">Crab-eating macaque</name>
    <name type="synonym">Cynomolgus monkey</name>
    <dbReference type="NCBI Taxonomy" id="9541"/>
    <lineage>
        <taxon>Eukaryota</taxon>
        <taxon>Metazoa</taxon>
        <taxon>Chordata</taxon>
        <taxon>Craniata</taxon>
        <taxon>Vertebrata</taxon>
        <taxon>Euteleostomi</taxon>
        <taxon>Mammalia</taxon>
        <taxon>Eutheria</taxon>
        <taxon>Euarchontoglires</taxon>
        <taxon>Primates</taxon>
        <taxon>Haplorrhini</taxon>
        <taxon>Catarrhini</taxon>
        <taxon>Cercopithecidae</taxon>
        <taxon>Cercopithecinae</taxon>
        <taxon>Macaca</taxon>
    </lineage>
</organism>